<dbReference type="PANTHER" id="PTHR33116">
    <property type="entry name" value="REVERSE TRANSCRIPTASE ZINC-BINDING DOMAIN-CONTAINING PROTEIN-RELATED-RELATED"/>
    <property type="match status" value="1"/>
</dbReference>
<keyword evidence="3" id="KW-1133">Transmembrane helix</keyword>
<name>A0A6P6STD6_COFAR</name>
<feature type="compositionally biased region" description="Polar residues" evidence="2">
    <location>
        <begin position="1295"/>
        <end position="1308"/>
    </location>
</feature>
<keyword evidence="3" id="KW-0812">Transmembrane</keyword>
<dbReference type="CDD" id="cd01650">
    <property type="entry name" value="RT_nLTR_like"/>
    <property type="match status" value="1"/>
</dbReference>
<dbReference type="OrthoDB" id="1937528at2759"/>
<reference evidence="6" key="2">
    <citation type="submission" date="2025-08" db="UniProtKB">
        <authorList>
            <consortium name="RefSeq"/>
        </authorList>
    </citation>
    <scope>IDENTIFICATION</scope>
    <source>
        <tissue evidence="6">Leaves</tissue>
    </source>
</reference>
<reference evidence="5" key="1">
    <citation type="journal article" date="2025" name="Foods">
        <title>Unveiling the Microbial Signatures of Arabica Coffee Cherries: Insights into Ripeness Specific Diversity, Functional Traits, and Implications for Quality and Safety.</title>
        <authorList>
            <consortium name="RefSeq"/>
            <person name="Tenea G.N."/>
            <person name="Cifuentes V."/>
            <person name="Reyes P."/>
            <person name="Cevallos-Vallejos M."/>
        </authorList>
    </citation>
    <scope>NUCLEOTIDE SEQUENCE [LARGE SCALE GENOMIC DNA]</scope>
</reference>
<feature type="transmembrane region" description="Helical" evidence="3">
    <location>
        <begin position="1179"/>
        <end position="1201"/>
    </location>
</feature>
<dbReference type="InterPro" id="IPR026960">
    <property type="entry name" value="RVT-Znf"/>
</dbReference>
<gene>
    <name evidence="6" type="primary">LOC113694545</name>
</gene>
<feature type="transmembrane region" description="Helical" evidence="3">
    <location>
        <begin position="1240"/>
        <end position="1263"/>
    </location>
</feature>
<dbReference type="InterPro" id="IPR043502">
    <property type="entry name" value="DNA/RNA_pol_sf"/>
</dbReference>
<dbReference type="Pfam" id="PF00078">
    <property type="entry name" value="RVT_1"/>
    <property type="match status" value="1"/>
</dbReference>
<dbReference type="InterPro" id="IPR000477">
    <property type="entry name" value="RT_dom"/>
</dbReference>
<feature type="domain" description="Reverse transcriptase" evidence="4">
    <location>
        <begin position="277"/>
        <end position="559"/>
    </location>
</feature>
<dbReference type="Proteomes" id="UP001652660">
    <property type="component" value="Chromosome 1e"/>
</dbReference>
<sequence length="1308" mass="149750">MDSSIWDLKGTPGHGVIIGLNKGKSSKDLIELLGAVTGAKSLIEHVRWLKNEGLEQVVKQAWEEGQLGSRMYQVHRKIARCRVAILKWRNNFQKNARKSIETCKKQLEDLRNSDCQDKKGRKQMLKRKLKEAYDEEETFWSQKARVQWLKEGDRNTHFFHSSVKGRRKRNRITRLQRKDKSWAKTEEEIGEEVLKHYQDLFGSKGAGQIDKVLKGISLTITNQMNVGLIAPVREREIKQALFSMNPTKSPGPDGMTPIFFQKFWQFLKTDIIQAIKSFFHSSHMLKAVNHTLISLIPKVENPTEIKQFRPISLCNVLYKIISKILANRLKKVLDKCISKNQAAFVPGRQILDNIIVSHEYLHYLKNKRQGSQGFMALKLDMSKAYDRVEWSYLKAVMNKMGFSEIWISWIMECITTTTFSFNINGESKGYLTPSRGIRQGDPLSPYLFLLVSEGFSNLLTQAENNHKLSGLKISRAGPSISHLFFADDSLIFCKADKDQAEEVMRILAMYEQGSGQLINMEKSSVFFSKNVEPEEQKEICSRLGHIQVVHQGKYLGLPMVITKTKYQIFGFIRDKCQKTVASWCNKQLSQAGKEVLMKAITMAMPTYAMSCFKFPVKLCKDIQALMARFWWGEENDKRKVHWCSWQKLAKGNHNDGLGFKDLQGFNKALLGKQIWRLLTCSNLLISKVMKAKYYQHESPLSCGAKANSSWIWKSMMSAREEVRRGARRKIGNGKDTRIWEDAWIQDGKEGKVVSTKPPTSTMSKVSDLICNFRWNAPLVFRTFNPREARQILKIPISLTSRPDSYFWSHSENGQYTVSSAYDAITRRKNWLEGNGRDKGETSWEGGSRKAWKQLWKMKIKHKQKLFVWKILNRALPCREVVHKRTGKGDLICKRCGENTETVEHIFFQCKQAQMIWRMAPSQWDGLKEHTADFSRWWSMLMKVQVRKEGREHINLTVEILWQIWKVRNEAEFEGKDRHPMQVIRKAMKDWEEYQQSQQKQHQLSILETETTQDEEEWMGDEECLLNISVEVGQHVEGQNMGIGVTAENNLSQRRDAWILSERSTGSAVLDNLLAIKLTLQKLKDKGWQHVNIRTPCSQVKAPNPRTPSVISMSGETHSAVIVVAVLIIAATYQAILSPPRGLISGITDISSGPTSNRTDVGRLFAPVPLFPSPDVAFRFLNLLTFNSVPFLSSLFTIYFLFQANDLLNGILNLSLLHFSVCYTISALIVTPSAAAGLIGAITFGAILDLVDMAILATESYALCNSKRDRKYRSKGKPVRRGDRGKSGREDMSVQAERQQNQKQQLWGT</sequence>
<evidence type="ECO:0000256" key="2">
    <source>
        <dbReference type="SAM" id="MobiDB-lite"/>
    </source>
</evidence>
<keyword evidence="1" id="KW-0175">Coiled coil</keyword>
<evidence type="ECO:0000313" key="5">
    <source>
        <dbReference type="Proteomes" id="UP001652660"/>
    </source>
</evidence>
<protein>
    <recommendedName>
        <fullName evidence="4">Reverse transcriptase domain-containing protein</fullName>
    </recommendedName>
</protein>
<dbReference type="RefSeq" id="XP_027069183.1">
    <property type="nucleotide sequence ID" value="XM_027213382.1"/>
</dbReference>
<dbReference type="GeneID" id="113694545"/>
<keyword evidence="3" id="KW-0472">Membrane</keyword>
<dbReference type="PROSITE" id="PS50878">
    <property type="entry name" value="RT_POL"/>
    <property type="match status" value="1"/>
</dbReference>
<evidence type="ECO:0000256" key="3">
    <source>
        <dbReference type="SAM" id="Phobius"/>
    </source>
</evidence>
<feature type="region of interest" description="Disordered" evidence="2">
    <location>
        <begin position="1271"/>
        <end position="1308"/>
    </location>
</feature>
<organism evidence="5 6">
    <name type="scientific">Coffea arabica</name>
    <name type="common">Arabian coffee</name>
    <dbReference type="NCBI Taxonomy" id="13443"/>
    <lineage>
        <taxon>Eukaryota</taxon>
        <taxon>Viridiplantae</taxon>
        <taxon>Streptophyta</taxon>
        <taxon>Embryophyta</taxon>
        <taxon>Tracheophyta</taxon>
        <taxon>Spermatophyta</taxon>
        <taxon>Magnoliopsida</taxon>
        <taxon>eudicotyledons</taxon>
        <taxon>Gunneridae</taxon>
        <taxon>Pentapetalae</taxon>
        <taxon>asterids</taxon>
        <taxon>lamiids</taxon>
        <taxon>Gentianales</taxon>
        <taxon>Rubiaceae</taxon>
        <taxon>Ixoroideae</taxon>
        <taxon>Gardenieae complex</taxon>
        <taxon>Bertiereae - Coffeeae clade</taxon>
        <taxon>Coffeeae</taxon>
        <taxon>Coffea</taxon>
    </lineage>
</organism>
<dbReference type="PANTHER" id="PTHR33116:SF86">
    <property type="entry name" value="REVERSE TRANSCRIPTASE DOMAIN-CONTAINING PROTEIN"/>
    <property type="match status" value="1"/>
</dbReference>
<evidence type="ECO:0000313" key="6">
    <source>
        <dbReference type="RefSeq" id="XP_027069183.1"/>
    </source>
</evidence>
<evidence type="ECO:0000259" key="4">
    <source>
        <dbReference type="PROSITE" id="PS50878"/>
    </source>
</evidence>
<feature type="transmembrane region" description="Helical" evidence="3">
    <location>
        <begin position="1213"/>
        <end position="1234"/>
    </location>
</feature>
<dbReference type="Pfam" id="PF13966">
    <property type="entry name" value="zf-RVT"/>
    <property type="match status" value="1"/>
</dbReference>
<keyword evidence="5" id="KW-1185">Reference proteome</keyword>
<feature type="coiled-coil region" evidence="1">
    <location>
        <begin position="93"/>
        <end position="135"/>
    </location>
</feature>
<feature type="compositionally biased region" description="Basic and acidic residues" evidence="2">
    <location>
        <begin position="1279"/>
        <end position="1291"/>
    </location>
</feature>
<evidence type="ECO:0000256" key="1">
    <source>
        <dbReference type="SAM" id="Coils"/>
    </source>
</evidence>
<proteinExistence type="predicted"/>
<accession>A0A6P6STD6</accession>
<dbReference type="SUPFAM" id="SSF56672">
    <property type="entry name" value="DNA/RNA polymerases"/>
    <property type="match status" value="1"/>
</dbReference>